<feature type="transmembrane region" description="Helical" evidence="6">
    <location>
        <begin position="737"/>
        <end position="762"/>
    </location>
</feature>
<evidence type="ECO:0000256" key="2">
    <source>
        <dbReference type="ARBA" id="ARBA00022475"/>
    </source>
</evidence>
<comment type="caution">
    <text evidence="8">The sequence shown here is derived from an EMBL/GenBank/DDBJ whole genome shotgun (WGS) entry which is preliminary data.</text>
</comment>
<keyword evidence="2" id="KW-1003">Cell membrane</keyword>
<feature type="transmembrane region" description="Helical" evidence="6">
    <location>
        <begin position="302"/>
        <end position="321"/>
    </location>
</feature>
<keyword evidence="5 6" id="KW-0472">Membrane</keyword>
<name>A0A1M4V7C6_MARH1</name>
<feature type="transmembrane region" description="Helical" evidence="6">
    <location>
        <begin position="861"/>
        <end position="884"/>
    </location>
</feature>
<dbReference type="PROSITE" id="PS50156">
    <property type="entry name" value="SSD"/>
    <property type="match status" value="2"/>
</dbReference>
<protein>
    <recommendedName>
        <fullName evidence="7">SSD domain-containing protein</fullName>
    </recommendedName>
</protein>
<dbReference type="PANTHER" id="PTHR33406:SF13">
    <property type="entry name" value="MEMBRANE PROTEIN YDFJ"/>
    <property type="match status" value="1"/>
</dbReference>
<feature type="transmembrane region" description="Helical" evidence="6">
    <location>
        <begin position="6"/>
        <end position="26"/>
    </location>
</feature>
<dbReference type="InterPro" id="IPR000731">
    <property type="entry name" value="SSD"/>
</dbReference>
<organism evidence="8 9">
    <name type="scientific">Marinitoga hydrogenitolerans (strain DSM 16785 / JCM 12826 / AT1271)</name>
    <dbReference type="NCBI Taxonomy" id="1122195"/>
    <lineage>
        <taxon>Bacteria</taxon>
        <taxon>Thermotogati</taxon>
        <taxon>Thermotogota</taxon>
        <taxon>Thermotogae</taxon>
        <taxon>Petrotogales</taxon>
        <taxon>Petrotogaceae</taxon>
        <taxon>Marinitoga</taxon>
    </lineage>
</organism>
<feature type="domain" description="SSD" evidence="7">
    <location>
        <begin position="756"/>
        <end position="883"/>
    </location>
</feature>
<keyword evidence="4 6" id="KW-1133">Transmembrane helix</keyword>
<evidence type="ECO:0000313" key="8">
    <source>
        <dbReference type="EMBL" id="SHE64864.1"/>
    </source>
</evidence>
<dbReference type="InterPro" id="IPR004869">
    <property type="entry name" value="MMPL_dom"/>
</dbReference>
<feature type="transmembrane region" description="Helical" evidence="6">
    <location>
        <begin position="230"/>
        <end position="252"/>
    </location>
</feature>
<gene>
    <name evidence="8" type="ORF">SAMN02745164_00850</name>
</gene>
<comment type="subcellular location">
    <subcellularLocation>
        <location evidence="1">Cell membrane</location>
        <topology evidence="1">Multi-pass membrane protein</topology>
    </subcellularLocation>
</comment>
<feature type="domain" description="SSD" evidence="7">
    <location>
        <begin position="234"/>
        <end position="356"/>
    </location>
</feature>
<evidence type="ECO:0000313" key="9">
    <source>
        <dbReference type="Proteomes" id="UP000184334"/>
    </source>
</evidence>
<sequence>MKLDKGKSIFIVVAITILTVFFMNYASKVSVKDNIASYVPKDDPDKVIYDEVADEFGLNGIILTGVKFDDAYKHFDEINKITEKLKKLDVVDNVISPVNAPRISTTEYGDISVGNLKSSFDFSTNSSYDAKRLKNELINDDMIKGKFISKDGKSVLFAIGLKKNVEEKSAGLMVENIFKDAGVNYYIFGTAIANREIENIVKENILKLIPIVLILVMLVLYFSYRNIAGVILPIISVLIADIWTVGIMYLLGINFNITTSAVPIAVVGIGTAYSIHIISKYYEELHKGVSAVEAVNNTLKHVGTAVVLSALTTIAGFLSLLTADLTPVWQLGIFTSLGIALALLMATVFVPAMLIIFKPKSKIQLSENGESRLLRNLSDKIVHHRVITMIIIFGLVLITTLFIPRIKSDMQIENFMSEKTQMVKGSKFLRNNFGGNDYIFVDFQAKGKNSFRDFYFNRSIRDVSMFAKNYTVVSQITNIGDVVAELTEGFTGYKYIPGSNDAMEQNYMLIEGSDGIDKILSPEKNESISQIMVNTKSFNEVKLLESALKKYINTYIMTKYHIENFDISNPEHIKAYEKEIKQFVISRNGEYKKEIVDMMIKAKSENVENLITSLNAKELFDMFNDYLEYNEENTIDYKTFESLINHMIDDEYLKEYYDYFLYDNEPNLKAQYVINKLSNLDIKLSKDALNELSQYVNDEQVPIENGENILQARVTGIPVLTNKVNDMVFDNQKESMLLAYILVFILFAIQMHSIILGLLSLVPITLTIVVNFGIMGLTGISLNAATVTIASITIGTGIDYTIHYISRFKKEYRESKDKFKAAIRTSATSGRAIVINSLAVILGFATFIFSEIGMLKQFGVLTATAMFVAPLLTLTIFPVLMTILSDKLLTKISKESILKRKLKKREEAA</sequence>
<dbReference type="RefSeq" id="WP_072863780.1">
    <property type="nucleotide sequence ID" value="NZ_FQUI01000010.1"/>
</dbReference>
<keyword evidence="3 6" id="KW-0812">Transmembrane</keyword>
<dbReference type="STRING" id="1122195.SAMN02745164_00850"/>
<accession>A0A1M4V7C6</accession>
<feature type="transmembrane region" description="Helical" evidence="6">
    <location>
        <begin position="205"/>
        <end position="224"/>
    </location>
</feature>
<dbReference type="Gene3D" id="1.20.1640.10">
    <property type="entry name" value="Multidrug efflux transporter AcrB transmembrane domain"/>
    <property type="match status" value="2"/>
</dbReference>
<feature type="transmembrane region" description="Helical" evidence="6">
    <location>
        <begin position="264"/>
        <end position="282"/>
    </location>
</feature>
<evidence type="ECO:0000256" key="6">
    <source>
        <dbReference type="SAM" id="Phobius"/>
    </source>
</evidence>
<evidence type="ECO:0000256" key="3">
    <source>
        <dbReference type="ARBA" id="ARBA00022692"/>
    </source>
</evidence>
<feature type="transmembrane region" description="Helical" evidence="6">
    <location>
        <begin position="782"/>
        <end position="805"/>
    </location>
</feature>
<dbReference type="PANTHER" id="PTHR33406">
    <property type="entry name" value="MEMBRANE PROTEIN MJ1562-RELATED"/>
    <property type="match status" value="1"/>
</dbReference>
<proteinExistence type="predicted"/>
<dbReference type="SUPFAM" id="SSF82866">
    <property type="entry name" value="Multidrug efflux transporter AcrB transmembrane domain"/>
    <property type="match status" value="2"/>
</dbReference>
<dbReference type="Pfam" id="PF03176">
    <property type="entry name" value="MMPL"/>
    <property type="match status" value="2"/>
</dbReference>
<feature type="transmembrane region" description="Helical" evidence="6">
    <location>
        <begin position="333"/>
        <end position="357"/>
    </location>
</feature>
<evidence type="ECO:0000256" key="4">
    <source>
        <dbReference type="ARBA" id="ARBA00022989"/>
    </source>
</evidence>
<dbReference type="OrthoDB" id="9809027at2"/>
<feature type="transmembrane region" description="Helical" evidence="6">
    <location>
        <begin position="382"/>
        <end position="403"/>
    </location>
</feature>
<evidence type="ECO:0000256" key="1">
    <source>
        <dbReference type="ARBA" id="ARBA00004651"/>
    </source>
</evidence>
<feature type="transmembrane region" description="Helical" evidence="6">
    <location>
        <begin position="826"/>
        <end position="849"/>
    </location>
</feature>
<dbReference type="InterPro" id="IPR050545">
    <property type="entry name" value="Mycobact_MmpL"/>
</dbReference>
<dbReference type="Proteomes" id="UP000184334">
    <property type="component" value="Unassembled WGS sequence"/>
</dbReference>
<dbReference type="GO" id="GO:0005886">
    <property type="term" value="C:plasma membrane"/>
    <property type="evidence" value="ECO:0007669"/>
    <property type="project" value="UniProtKB-SubCell"/>
</dbReference>
<keyword evidence="9" id="KW-1185">Reference proteome</keyword>
<dbReference type="EMBL" id="FQUI01000010">
    <property type="protein sequence ID" value="SHE64864.1"/>
    <property type="molecule type" value="Genomic_DNA"/>
</dbReference>
<evidence type="ECO:0000259" key="7">
    <source>
        <dbReference type="PROSITE" id="PS50156"/>
    </source>
</evidence>
<dbReference type="AlphaFoldDB" id="A0A1M4V7C6"/>
<evidence type="ECO:0000256" key="5">
    <source>
        <dbReference type="ARBA" id="ARBA00023136"/>
    </source>
</evidence>
<reference evidence="8" key="1">
    <citation type="submission" date="2016-11" db="EMBL/GenBank/DDBJ databases">
        <authorList>
            <person name="Varghese N."/>
            <person name="Submissions S."/>
        </authorList>
    </citation>
    <scope>NUCLEOTIDE SEQUENCE [LARGE SCALE GENOMIC DNA]</scope>
    <source>
        <strain evidence="8">DSM 16785</strain>
    </source>
</reference>